<gene>
    <name evidence="3" type="ORF">DIU77_015575</name>
    <name evidence="4" type="ORF">DIU77_11470</name>
</gene>
<evidence type="ECO:0000313" key="5">
    <source>
        <dbReference type="Proteomes" id="UP000249324"/>
    </source>
</evidence>
<accession>A0A2W4JAG8</accession>
<organism evidence="4">
    <name type="scientific">Thermocrispum agreste</name>
    <dbReference type="NCBI Taxonomy" id="37925"/>
    <lineage>
        <taxon>Bacteria</taxon>
        <taxon>Bacillati</taxon>
        <taxon>Actinomycetota</taxon>
        <taxon>Actinomycetes</taxon>
        <taxon>Pseudonocardiales</taxon>
        <taxon>Pseudonocardiaceae</taxon>
        <taxon>Thermocrispum</taxon>
    </lineage>
</organism>
<dbReference type="Pfam" id="PF10939">
    <property type="entry name" value="DUF2631"/>
    <property type="match status" value="1"/>
</dbReference>
<evidence type="ECO:0000256" key="2">
    <source>
        <dbReference type="SAM" id="Phobius"/>
    </source>
</evidence>
<feature type="transmembrane region" description="Helical" evidence="2">
    <location>
        <begin position="58"/>
        <end position="75"/>
    </location>
</feature>
<evidence type="ECO:0000313" key="3">
    <source>
        <dbReference type="EMBL" id="MFO7193661.1"/>
    </source>
</evidence>
<dbReference type="EMBL" id="QGUI01000424">
    <property type="protein sequence ID" value="PZM96024.1"/>
    <property type="molecule type" value="Genomic_DNA"/>
</dbReference>
<feature type="transmembrane region" description="Helical" evidence="2">
    <location>
        <begin position="34"/>
        <end position="52"/>
    </location>
</feature>
<evidence type="ECO:0000313" key="4">
    <source>
        <dbReference type="EMBL" id="PZM96024.1"/>
    </source>
</evidence>
<sequence length="84" mass="9360">MAGQELETRSNVSPADEPSAEWGWHGSFPNLVQVMGWAIVAVLLLMLIGNHTGRVEDVYLVGLAAITAGLLVFDLRRRRTSWRR</sequence>
<name>A0A2W4JAG8_9PSEU</name>
<dbReference type="EMBL" id="QGUI02000251">
    <property type="protein sequence ID" value="MFO7193661.1"/>
    <property type="molecule type" value="Genomic_DNA"/>
</dbReference>
<reference evidence="3 5" key="3">
    <citation type="journal article" date="2021" name="BMC Genomics">
        <title>Genome-resolved metagenome and metatranscriptome analyses of thermophilic composting reveal key bacterial players and their metabolic interactions.</title>
        <authorList>
            <person name="Braga L.P.P."/>
            <person name="Pereira R.V."/>
            <person name="Martins L.F."/>
            <person name="Moura L.M.S."/>
            <person name="Sanchez F.B."/>
            <person name="Patane J.S.L."/>
            <person name="da Silva A.M."/>
            <person name="Setubal J.C."/>
        </authorList>
    </citation>
    <scope>NUCLEOTIDE SEQUENCE [LARGE SCALE GENOMIC DNA]</scope>
    <source>
        <strain evidence="3">ZC4RG45</strain>
    </source>
</reference>
<dbReference type="InterPro" id="IPR024341">
    <property type="entry name" value="DUF2631"/>
</dbReference>
<dbReference type="STRING" id="1111738.GCA_000427905_00618"/>
<reference evidence="3" key="1">
    <citation type="submission" date="2018-05" db="EMBL/GenBank/DDBJ databases">
        <authorList>
            <person name="Moura L."/>
            <person name="Setubal J.C."/>
        </authorList>
    </citation>
    <scope>NUCLEOTIDE SEQUENCE</scope>
    <source>
        <strain evidence="3">ZC4RG45</strain>
    </source>
</reference>
<proteinExistence type="predicted"/>
<keyword evidence="2" id="KW-1133">Transmembrane helix</keyword>
<feature type="region of interest" description="Disordered" evidence="1">
    <location>
        <begin position="1"/>
        <end position="20"/>
    </location>
</feature>
<keyword evidence="2" id="KW-0472">Membrane</keyword>
<dbReference type="AlphaFoldDB" id="A0A2W4JAG8"/>
<evidence type="ECO:0000256" key="1">
    <source>
        <dbReference type="SAM" id="MobiDB-lite"/>
    </source>
</evidence>
<reference evidence="3" key="4">
    <citation type="submission" date="2023-08" db="EMBL/GenBank/DDBJ databases">
        <authorList>
            <person name="Guima S.E.S."/>
            <person name="Martins L.F."/>
            <person name="Silva A.M."/>
            <person name="Setubal J.C."/>
        </authorList>
    </citation>
    <scope>NUCLEOTIDE SEQUENCE</scope>
    <source>
        <strain evidence="3">ZC4RG45</strain>
    </source>
</reference>
<keyword evidence="2" id="KW-0812">Transmembrane</keyword>
<dbReference type="Proteomes" id="UP000249324">
    <property type="component" value="Unassembled WGS sequence"/>
</dbReference>
<reference evidence="4" key="2">
    <citation type="submission" date="2018-05" db="EMBL/GenBank/DDBJ databases">
        <authorList>
            <person name="Lanie J.A."/>
            <person name="Ng W.-L."/>
            <person name="Kazmierczak K.M."/>
            <person name="Andrzejewski T.M."/>
            <person name="Davidsen T.M."/>
            <person name="Wayne K.J."/>
            <person name="Tettelin H."/>
            <person name="Glass J.I."/>
            <person name="Rusch D."/>
            <person name="Podicherti R."/>
            <person name="Tsui H.-C.T."/>
            <person name="Winkler M.E."/>
        </authorList>
    </citation>
    <scope>NUCLEOTIDE SEQUENCE</scope>
    <source>
        <strain evidence="4">ZC4RG45</strain>
    </source>
</reference>
<comment type="caution">
    <text evidence="4">The sequence shown here is derived from an EMBL/GenBank/DDBJ whole genome shotgun (WGS) entry which is preliminary data.</text>
</comment>
<protein>
    <submittedName>
        <fullName evidence="4">DUF2631 domain-containing protein</fullName>
    </submittedName>
</protein>